<reference evidence="2" key="2">
    <citation type="submission" date="2020-09" db="EMBL/GenBank/DDBJ databases">
        <authorList>
            <person name="Sun Q."/>
            <person name="Kim S."/>
        </authorList>
    </citation>
    <scope>NUCLEOTIDE SEQUENCE</scope>
    <source>
        <strain evidence="2">KCTC 32337</strain>
    </source>
</reference>
<evidence type="ECO:0000313" key="2">
    <source>
        <dbReference type="EMBL" id="GGZ75669.1"/>
    </source>
</evidence>
<protein>
    <recommendedName>
        <fullName evidence="4">Lipoprotein</fullName>
    </recommendedName>
</protein>
<accession>A0A8H9LXX7</accession>
<name>A0A8H9LXX7_9ALTE</name>
<dbReference type="AlphaFoldDB" id="A0A8H9LXX7"/>
<dbReference type="RefSeq" id="WP_191866911.1">
    <property type="nucleotide sequence ID" value="NZ_BMZC01000012.1"/>
</dbReference>
<keyword evidence="1" id="KW-0732">Signal</keyword>
<evidence type="ECO:0000256" key="1">
    <source>
        <dbReference type="SAM" id="SignalP"/>
    </source>
</evidence>
<gene>
    <name evidence="2" type="ORF">GCM10011274_37490</name>
</gene>
<dbReference type="EMBL" id="BMZC01000012">
    <property type="protein sequence ID" value="GGZ75669.1"/>
    <property type="molecule type" value="Genomic_DNA"/>
</dbReference>
<reference evidence="2" key="1">
    <citation type="journal article" date="2014" name="Int. J. Syst. Evol. Microbiol.">
        <title>Complete genome sequence of Corynebacterium casei LMG S-19264T (=DSM 44701T), isolated from a smear-ripened cheese.</title>
        <authorList>
            <consortium name="US DOE Joint Genome Institute (JGI-PGF)"/>
            <person name="Walter F."/>
            <person name="Albersmeier A."/>
            <person name="Kalinowski J."/>
            <person name="Ruckert C."/>
        </authorList>
    </citation>
    <scope>NUCLEOTIDE SEQUENCE</scope>
    <source>
        <strain evidence="2">KCTC 32337</strain>
    </source>
</reference>
<feature type="chain" id="PRO_5034364737" description="Lipoprotein" evidence="1">
    <location>
        <begin position="25"/>
        <end position="246"/>
    </location>
</feature>
<proteinExistence type="predicted"/>
<comment type="caution">
    <text evidence="2">The sequence shown here is derived from an EMBL/GenBank/DDBJ whole genome shotgun (WGS) entry which is preliminary data.</text>
</comment>
<sequence>MKYAKNLFSFFLFSTFLLSNAVNAKGLFDDLDYCIEAKNEFNHYRQSMINTIQWQIRNPNLADLPPPFRTAWWEEKKAIMFNEFRSKYENIIAGSGGNTYVAFTNWLQQEGIPSNGGTPALEQAMRAEYERLYLVEKNRLLGATRVQLERQKDELYGQCRPDVASQLVRASTKILNDSINIAKRSPVLRTIHNNLRGSERESGLGAKVIRGTSGISVRDIKEHGPGGGPNSEVNKAGRAIADVFGW</sequence>
<dbReference type="Proteomes" id="UP000622604">
    <property type="component" value="Unassembled WGS sequence"/>
</dbReference>
<feature type="signal peptide" evidence="1">
    <location>
        <begin position="1"/>
        <end position="24"/>
    </location>
</feature>
<evidence type="ECO:0000313" key="3">
    <source>
        <dbReference type="Proteomes" id="UP000622604"/>
    </source>
</evidence>
<evidence type="ECO:0008006" key="4">
    <source>
        <dbReference type="Google" id="ProtNLM"/>
    </source>
</evidence>
<organism evidence="2 3">
    <name type="scientific">Paraglaciecola chathamensis</name>
    <dbReference type="NCBI Taxonomy" id="368405"/>
    <lineage>
        <taxon>Bacteria</taxon>
        <taxon>Pseudomonadati</taxon>
        <taxon>Pseudomonadota</taxon>
        <taxon>Gammaproteobacteria</taxon>
        <taxon>Alteromonadales</taxon>
        <taxon>Alteromonadaceae</taxon>
        <taxon>Paraglaciecola</taxon>
    </lineage>
</organism>